<gene>
    <name evidence="1" type="ORF">g.5630</name>
</gene>
<reference evidence="1" key="1">
    <citation type="submission" date="2015-12" db="EMBL/GenBank/DDBJ databases">
        <title>De novo transcriptome assembly of four potential Pierce s Disease insect vectors from Arizona vineyards.</title>
        <authorList>
            <person name="Tassone E.E."/>
        </authorList>
    </citation>
    <scope>NUCLEOTIDE SEQUENCE</scope>
</reference>
<accession>A0A1B6DDX0</accession>
<dbReference type="AlphaFoldDB" id="A0A1B6DDX0"/>
<organism evidence="1">
    <name type="scientific">Clastoptera arizonana</name>
    <name type="common">Arizona spittle bug</name>
    <dbReference type="NCBI Taxonomy" id="38151"/>
    <lineage>
        <taxon>Eukaryota</taxon>
        <taxon>Metazoa</taxon>
        <taxon>Ecdysozoa</taxon>
        <taxon>Arthropoda</taxon>
        <taxon>Hexapoda</taxon>
        <taxon>Insecta</taxon>
        <taxon>Pterygota</taxon>
        <taxon>Neoptera</taxon>
        <taxon>Paraneoptera</taxon>
        <taxon>Hemiptera</taxon>
        <taxon>Auchenorrhyncha</taxon>
        <taxon>Cercopoidea</taxon>
        <taxon>Clastopteridae</taxon>
        <taxon>Clastoptera</taxon>
    </lineage>
</organism>
<protein>
    <submittedName>
        <fullName evidence="1">Uncharacterized protein</fullName>
    </submittedName>
</protein>
<name>A0A1B6DDX0_9HEMI</name>
<sequence>VEARDKPIYDSMKILSSLGADDSEEYGALENVMQIFLQVYDIEPLKKEKSLKLVQTLIERLHIMKQVLLNSTAIYGEGPPDFPIPTQYLSPKLDFKDVIDY</sequence>
<feature type="non-terminal residue" evidence="1">
    <location>
        <position position="1"/>
    </location>
</feature>
<dbReference type="EMBL" id="GEDC01013405">
    <property type="protein sequence ID" value="JAS23893.1"/>
    <property type="molecule type" value="Transcribed_RNA"/>
</dbReference>
<evidence type="ECO:0000313" key="1">
    <source>
        <dbReference type="EMBL" id="JAS23893.1"/>
    </source>
</evidence>
<proteinExistence type="predicted"/>